<keyword evidence="6" id="KW-1185">Reference proteome</keyword>
<feature type="region of interest" description="Disordered" evidence="3">
    <location>
        <begin position="194"/>
        <end position="226"/>
    </location>
</feature>
<dbReference type="EMBL" id="ML986534">
    <property type="protein sequence ID" value="KAF2271707.1"/>
    <property type="molecule type" value="Genomic_DNA"/>
</dbReference>
<evidence type="ECO:0000256" key="2">
    <source>
        <dbReference type="ARBA" id="ARBA00022737"/>
    </source>
</evidence>
<feature type="compositionally biased region" description="Basic and acidic residues" evidence="3">
    <location>
        <begin position="194"/>
        <end position="212"/>
    </location>
</feature>
<dbReference type="PANTHER" id="PTHR48051">
    <property type="match status" value="1"/>
</dbReference>
<sequence>MAELAASIIGIVSAGTKVTLVLSQLAADVGSAAKEARMIASEIRTFCAVVQTLGDTLAKVQNSKYFAHCIEMTKDMTDASLEMFTEILKASEDMLKISKGKDGKFGLKGRVQWAIFEKPKITLLRAALEAYKSNLALMLGTLNTAEKVTRRMSLQITPDVIAEDERDRALLQSLENEHRASLIDVNEVHRQLKEDADRNPEEVDLSADHSSDTEPPSDAADVGFAPLNDSSTDSLLESALLEIASIRTSLSRASAFDSDVVQEQISRYSKSLSQLMSEDQHRLSQRWSSVLAPEFAKQGTPTLPSHLDPRRTSFWTFTSSLAERNPQSTYSDKSPQLPRTPMPHVPTVSANVSQPALPGLPSPALSSDRRLSILSDSFYDIVRTWLMEKPMNDRRIIVGTLMNEVCTVTPKSPGTNIFPQQVRSPSQDARIDRKKSKEIDLVVQQQMKDFSERTEAEGATDSTPMRDLPGLTIDLGHLQMDSLPQHIVDVIHRAVERLSLSSNRFNRLPESITMCQTLRYLNLRDNRFEAVPPPVLELPLLEILDMSKNRLTAIPETISKLRQLKVLAVSKNSITRLPYALVGMDQLIILKFDKNPIEFPPLAGLEAWMRSRASSRTYKNDDHKTMDRTACVKMYIRALKDLDTCKRCPQYSVPKLVGDRTVFRTASSGPGFSANANVI</sequence>
<evidence type="ECO:0000313" key="6">
    <source>
        <dbReference type="Proteomes" id="UP000800097"/>
    </source>
</evidence>
<gene>
    <name evidence="5" type="ORF">EI97DRAFT_259995</name>
</gene>
<keyword evidence="2" id="KW-0677">Repeat</keyword>
<feature type="region of interest" description="Disordered" evidence="3">
    <location>
        <begin position="325"/>
        <end position="344"/>
    </location>
</feature>
<dbReference type="GO" id="GO:0005737">
    <property type="term" value="C:cytoplasm"/>
    <property type="evidence" value="ECO:0007669"/>
    <property type="project" value="TreeGrafter"/>
</dbReference>
<protein>
    <recommendedName>
        <fullName evidence="4">Disease resistance R13L4/SHOC-2-like LRR domain-containing protein</fullName>
    </recommendedName>
</protein>
<dbReference type="AlphaFoldDB" id="A0A6A6J684"/>
<dbReference type="PANTHER" id="PTHR48051:SF46">
    <property type="entry name" value="LEUCINE RICH REPEAT-CONTAINING DOMAIN PROTEIN"/>
    <property type="match status" value="1"/>
</dbReference>
<dbReference type="InterPro" id="IPR055414">
    <property type="entry name" value="LRR_R13L4/SHOC2-like"/>
</dbReference>
<name>A0A6A6J684_WESOR</name>
<dbReference type="InterPro" id="IPR032675">
    <property type="entry name" value="LRR_dom_sf"/>
</dbReference>
<evidence type="ECO:0000259" key="4">
    <source>
        <dbReference type="Pfam" id="PF23598"/>
    </source>
</evidence>
<dbReference type="OrthoDB" id="1394818at2759"/>
<evidence type="ECO:0000313" key="5">
    <source>
        <dbReference type="EMBL" id="KAF2271707.1"/>
    </source>
</evidence>
<dbReference type="InterPro" id="IPR003591">
    <property type="entry name" value="Leu-rich_rpt_typical-subtyp"/>
</dbReference>
<dbReference type="Gene3D" id="3.80.10.10">
    <property type="entry name" value="Ribonuclease Inhibitor"/>
    <property type="match status" value="1"/>
</dbReference>
<evidence type="ECO:0000256" key="1">
    <source>
        <dbReference type="ARBA" id="ARBA00022614"/>
    </source>
</evidence>
<proteinExistence type="predicted"/>
<evidence type="ECO:0000256" key="3">
    <source>
        <dbReference type="SAM" id="MobiDB-lite"/>
    </source>
</evidence>
<dbReference type="Proteomes" id="UP000800097">
    <property type="component" value="Unassembled WGS sequence"/>
</dbReference>
<dbReference type="SUPFAM" id="SSF52058">
    <property type="entry name" value="L domain-like"/>
    <property type="match status" value="1"/>
</dbReference>
<dbReference type="SMART" id="SM00369">
    <property type="entry name" value="LRR_TYP"/>
    <property type="match status" value="3"/>
</dbReference>
<keyword evidence="1" id="KW-0433">Leucine-rich repeat</keyword>
<dbReference type="GeneID" id="54547388"/>
<dbReference type="Pfam" id="PF23598">
    <property type="entry name" value="LRR_14"/>
    <property type="match status" value="1"/>
</dbReference>
<dbReference type="InterPro" id="IPR050216">
    <property type="entry name" value="LRR_domain-containing"/>
</dbReference>
<dbReference type="RefSeq" id="XP_033649246.1">
    <property type="nucleotide sequence ID" value="XM_033794213.1"/>
</dbReference>
<accession>A0A6A6J684</accession>
<feature type="domain" description="Disease resistance R13L4/SHOC-2-like LRR" evidence="4">
    <location>
        <begin position="516"/>
        <end position="590"/>
    </location>
</feature>
<reference evidence="5" key="1">
    <citation type="journal article" date="2020" name="Stud. Mycol.">
        <title>101 Dothideomycetes genomes: a test case for predicting lifestyles and emergence of pathogens.</title>
        <authorList>
            <person name="Haridas S."/>
            <person name="Albert R."/>
            <person name="Binder M."/>
            <person name="Bloem J."/>
            <person name="Labutti K."/>
            <person name="Salamov A."/>
            <person name="Andreopoulos B."/>
            <person name="Baker S."/>
            <person name="Barry K."/>
            <person name="Bills G."/>
            <person name="Bluhm B."/>
            <person name="Cannon C."/>
            <person name="Castanera R."/>
            <person name="Culley D."/>
            <person name="Daum C."/>
            <person name="Ezra D."/>
            <person name="Gonzalez J."/>
            <person name="Henrissat B."/>
            <person name="Kuo A."/>
            <person name="Liang C."/>
            <person name="Lipzen A."/>
            <person name="Lutzoni F."/>
            <person name="Magnuson J."/>
            <person name="Mondo S."/>
            <person name="Nolan M."/>
            <person name="Ohm R."/>
            <person name="Pangilinan J."/>
            <person name="Park H.-J."/>
            <person name="Ramirez L."/>
            <person name="Alfaro M."/>
            <person name="Sun H."/>
            <person name="Tritt A."/>
            <person name="Yoshinaga Y."/>
            <person name="Zwiers L.-H."/>
            <person name="Turgeon B."/>
            <person name="Goodwin S."/>
            <person name="Spatafora J."/>
            <person name="Crous P."/>
            <person name="Grigoriev I."/>
        </authorList>
    </citation>
    <scope>NUCLEOTIDE SEQUENCE</scope>
    <source>
        <strain evidence="5">CBS 379.55</strain>
    </source>
</reference>
<organism evidence="5 6">
    <name type="scientific">Westerdykella ornata</name>
    <dbReference type="NCBI Taxonomy" id="318751"/>
    <lineage>
        <taxon>Eukaryota</taxon>
        <taxon>Fungi</taxon>
        <taxon>Dikarya</taxon>
        <taxon>Ascomycota</taxon>
        <taxon>Pezizomycotina</taxon>
        <taxon>Dothideomycetes</taxon>
        <taxon>Pleosporomycetidae</taxon>
        <taxon>Pleosporales</taxon>
        <taxon>Sporormiaceae</taxon>
        <taxon>Westerdykella</taxon>
    </lineage>
</organism>
<feature type="compositionally biased region" description="Polar residues" evidence="3">
    <location>
        <begin position="325"/>
        <end position="334"/>
    </location>
</feature>